<dbReference type="GeneID" id="86820495"/>
<protein>
    <submittedName>
        <fullName evidence="2">Uncharacterized protein</fullName>
    </submittedName>
</protein>
<organism evidence="2 3">
    <name type="scientific">Blautia hydrogenotrophica (strain DSM 10507 / JCM 14656 / S5a33)</name>
    <name type="common">Ruminococcus hydrogenotrophicus</name>
    <dbReference type="NCBI Taxonomy" id="476272"/>
    <lineage>
        <taxon>Bacteria</taxon>
        <taxon>Bacillati</taxon>
        <taxon>Bacillota</taxon>
        <taxon>Clostridia</taxon>
        <taxon>Lachnospirales</taxon>
        <taxon>Lachnospiraceae</taxon>
        <taxon>Blautia</taxon>
    </lineage>
</organism>
<name>C0CK67_BLAHS</name>
<keyword evidence="1" id="KW-0812">Transmembrane</keyword>
<dbReference type="SUPFAM" id="SSF63825">
    <property type="entry name" value="YWTD domain"/>
    <property type="match status" value="1"/>
</dbReference>
<dbReference type="PATRIC" id="fig|476272.21.peg.2582"/>
<accession>C0CK67</accession>
<feature type="transmembrane region" description="Helical" evidence="1">
    <location>
        <begin position="9"/>
        <end position="34"/>
    </location>
</feature>
<keyword evidence="1" id="KW-1133">Transmembrane helix</keyword>
<dbReference type="eggNOG" id="COG3391">
    <property type="taxonomic scope" value="Bacteria"/>
</dbReference>
<dbReference type="AlphaFoldDB" id="C0CK67"/>
<proteinExistence type="predicted"/>
<keyword evidence="1" id="KW-0472">Membrane</keyword>
<sequence>MKKTSKKKLFFRVISYYLLFVLVSSGIFVSYTVLYRGKTEPKTDAVYTNTDAALYTLKQFSDIACQNPIIEEYAFSDNTDHLNWDTYIIPGLKATRTLDFGQTGQAALCTSMTPQGLAVTEDYLFISAYCHTGEHNSVLYMLDKNSHRFLKEIVLPGRTHAGGLAYDPIHHNLWVAGRERGVAQANYYSLKELEAYSFEETKSPLKYTQKYFLYGITRDSFLTYYDKALYVGFFTTDADSVIEKFAIGEDGGLVEQLDREWGLNMKVPVAEDITMISGKAQGIAFYGDQLLISQSYGVFPSSLRVFNHLLAESLRDHQAEYNYLFPCQLEQIYVDGDTLYLLFESAAYSYQAYVPTVMDRVIKLDLSFLNSE</sequence>
<reference evidence="2 3" key="1">
    <citation type="submission" date="2009-01" db="EMBL/GenBank/DDBJ databases">
        <authorList>
            <person name="Fulton L."/>
            <person name="Clifton S."/>
            <person name="Fulton B."/>
            <person name="Xu J."/>
            <person name="Minx P."/>
            <person name="Pepin K.H."/>
            <person name="Johnson M."/>
            <person name="Bhonagiri V."/>
            <person name="Nash W.E."/>
            <person name="Mardis E.R."/>
            <person name="Wilson R.K."/>
        </authorList>
    </citation>
    <scope>NUCLEOTIDE SEQUENCE [LARGE SCALE GENOMIC DNA]</scope>
    <source>
        <strain evidence="3">DSM 10507 / JCM 14656 / S5a33</strain>
    </source>
</reference>
<dbReference type="EMBL" id="ACBZ01000058">
    <property type="protein sequence ID" value="EEG49856.1"/>
    <property type="molecule type" value="Genomic_DNA"/>
</dbReference>
<reference evidence="2 3" key="2">
    <citation type="submission" date="2009-02" db="EMBL/GenBank/DDBJ databases">
        <title>Draft genome sequence of Blautia hydrogenotrophica DSM 10507 (Ruminococcus hydrogenotrophicus DSM 10507).</title>
        <authorList>
            <person name="Sudarsanam P."/>
            <person name="Ley R."/>
            <person name="Guruge J."/>
            <person name="Turnbaugh P.J."/>
            <person name="Mahowald M."/>
            <person name="Liep D."/>
            <person name="Gordon J."/>
        </authorList>
    </citation>
    <scope>NUCLEOTIDE SEQUENCE [LARGE SCALE GENOMIC DNA]</scope>
    <source>
        <strain evidence="3">DSM 10507 / JCM 14656 / S5a33</strain>
    </source>
</reference>
<comment type="caution">
    <text evidence="2">The sequence shown here is derived from an EMBL/GenBank/DDBJ whole genome shotgun (WGS) entry which is preliminary data.</text>
</comment>
<evidence type="ECO:0000313" key="3">
    <source>
        <dbReference type="Proteomes" id="UP000003100"/>
    </source>
</evidence>
<keyword evidence="3" id="KW-1185">Reference proteome</keyword>
<evidence type="ECO:0000313" key="2">
    <source>
        <dbReference type="EMBL" id="EEG49856.1"/>
    </source>
</evidence>
<dbReference type="Proteomes" id="UP000003100">
    <property type="component" value="Unassembled WGS sequence"/>
</dbReference>
<evidence type="ECO:0000256" key="1">
    <source>
        <dbReference type="SAM" id="Phobius"/>
    </source>
</evidence>
<gene>
    <name evidence="2" type="ORF">RUMHYD_01237</name>
</gene>
<dbReference type="RefSeq" id="WP_005947192.1">
    <property type="nucleotide sequence ID" value="NZ_CP136423.1"/>
</dbReference>
<dbReference type="HOGENOM" id="CLU_055794_1_0_9"/>